<evidence type="ECO:0000259" key="2">
    <source>
        <dbReference type="Pfam" id="PF13229"/>
    </source>
</evidence>
<dbReference type="SMART" id="SM00710">
    <property type="entry name" value="PbH1"/>
    <property type="match status" value="7"/>
</dbReference>
<dbReference type="Pfam" id="PF13229">
    <property type="entry name" value="Beta_helix"/>
    <property type="match status" value="1"/>
</dbReference>
<dbReference type="Gene3D" id="2.160.20.10">
    <property type="entry name" value="Single-stranded right-handed beta-helix, Pectin lyase-like"/>
    <property type="match status" value="1"/>
</dbReference>
<feature type="chain" id="PRO_5045243073" evidence="1">
    <location>
        <begin position="23"/>
        <end position="554"/>
    </location>
</feature>
<sequence>MKQAIALLTFLFLFSPASYTLAHTYYISPKGNDTNPGTSPQTAWRSIEQVNRHRYTSGDTILFEGGNEFRGKLYFHKGNLQNSEAPLVISSFGEGRATIDADTSFGLYAHNVAGMEVRELNFKGSSYKTNSNSSILFYNDLPGDIKLPQVTIDQVEISGFGKSGITIGGGSGNSGFSDVRITNAIVHDIGLEGINTWGAFDQHKKGYAHSNVYVGHCHVYQVYGLPLPEKHSGSGIVLSDVEGGTIEHSVVHSSGLGNTHCGGSVGIWAWDANRIVIQYNEVYNMSAGGGCDGGGFDLDGGVTNSVMQYNYSHDNDGAGFLIAQFEWARPMFNNVIRYNISENDGRKNGYKGITLWVADQHNNGGNRDLLIYNNTIFADKGIAPSGGGVLFKSGEHHGVQFFNNIFYSRNGAPLVETIDTTALDVSFQQNAYYSENGAYTFIWGKKSHTSLEAFRQGTGQETVSGNPTGITANPHLTAPGTLGTIGYPLDWQKLRDRYSLQRKSPLLRKGIAVPVPMPFTSATHDIVGHKLNPTASPDMGAVAYTRPRWLRWLR</sequence>
<feature type="signal peptide" evidence="1">
    <location>
        <begin position="1"/>
        <end position="22"/>
    </location>
</feature>
<dbReference type="InterPro" id="IPR039448">
    <property type="entry name" value="Beta_helix"/>
</dbReference>
<dbReference type="SUPFAM" id="SSF51126">
    <property type="entry name" value="Pectin lyase-like"/>
    <property type="match status" value="1"/>
</dbReference>
<keyword evidence="1" id="KW-0732">Signal</keyword>
<dbReference type="InterPro" id="IPR011050">
    <property type="entry name" value="Pectin_lyase_fold/virulence"/>
</dbReference>
<proteinExistence type="predicted"/>
<dbReference type="RefSeq" id="WP_191182839.1">
    <property type="nucleotide sequence ID" value="NZ_JACXAJ010000002.1"/>
</dbReference>
<dbReference type="InterPro" id="IPR012334">
    <property type="entry name" value="Pectin_lyas_fold"/>
</dbReference>
<dbReference type="InterPro" id="IPR006626">
    <property type="entry name" value="PbH1"/>
</dbReference>
<dbReference type="EMBL" id="JACXAJ010000002">
    <property type="protein sequence ID" value="MBD1396679.1"/>
    <property type="molecule type" value="Genomic_DNA"/>
</dbReference>
<feature type="domain" description="Right handed beta helix" evidence="2">
    <location>
        <begin position="231"/>
        <end position="358"/>
    </location>
</feature>
<evidence type="ECO:0000313" key="4">
    <source>
        <dbReference type="Proteomes" id="UP000625551"/>
    </source>
</evidence>
<name>A0ABR7XEG3_9BACT</name>
<reference evidence="3 4" key="1">
    <citation type="submission" date="2020-09" db="EMBL/GenBank/DDBJ databases">
        <title>Genome sequencing and assembly of Pontibacter sp.</title>
        <authorList>
            <person name="Chhetri G."/>
        </authorList>
    </citation>
    <scope>NUCLEOTIDE SEQUENCE [LARGE SCALE GENOMIC DNA]</scope>
    <source>
        <strain evidence="3 4">JH31</strain>
    </source>
</reference>
<gene>
    <name evidence="3" type="ORF">H9Q13_05830</name>
</gene>
<organism evidence="3 4">
    <name type="scientific">Pontibacter aquaedesilientis</name>
    <dbReference type="NCBI Taxonomy" id="2766980"/>
    <lineage>
        <taxon>Bacteria</taxon>
        <taxon>Pseudomonadati</taxon>
        <taxon>Bacteroidota</taxon>
        <taxon>Cytophagia</taxon>
        <taxon>Cytophagales</taxon>
        <taxon>Hymenobacteraceae</taxon>
        <taxon>Pontibacter</taxon>
    </lineage>
</organism>
<dbReference type="Proteomes" id="UP000625551">
    <property type="component" value="Unassembled WGS sequence"/>
</dbReference>
<comment type="caution">
    <text evidence="3">The sequence shown here is derived from an EMBL/GenBank/DDBJ whole genome shotgun (WGS) entry which is preliminary data.</text>
</comment>
<protein>
    <submittedName>
        <fullName evidence="3">Right-handed parallel beta-helix repeat-containing protein</fullName>
    </submittedName>
</protein>
<accession>A0ABR7XEG3</accession>
<keyword evidence="4" id="KW-1185">Reference proteome</keyword>
<evidence type="ECO:0000313" key="3">
    <source>
        <dbReference type="EMBL" id="MBD1396679.1"/>
    </source>
</evidence>
<evidence type="ECO:0000256" key="1">
    <source>
        <dbReference type="SAM" id="SignalP"/>
    </source>
</evidence>